<accession>A0AAD7F2E7</accession>
<reference evidence="4" key="1">
    <citation type="submission" date="2023-03" db="EMBL/GenBank/DDBJ databases">
        <title>Massive genome expansion in bonnet fungi (Mycena s.s.) driven by repeated elements and novel gene families across ecological guilds.</title>
        <authorList>
            <consortium name="Lawrence Berkeley National Laboratory"/>
            <person name="Harder C.B."/>
            <person name="Miyauchi S."/>
            <person name="Viragh M."/>
            <person name="Kuo A."/>
            <person name="Thoen E."/>
            <person name="Andreopoulos B."/>
            <person name="Lu D."/>
            <person name="Skrede I."/>
            <person name="Drula E."/>
            <person name="Henrissat B."/>
            <person name="Morin E."/>
            <person name="Kohler A."/>
            <person name="Barry K."/>
            <person name="LaButti K."/>
            <person name="Morin E."/>
            <person name="Salamov A."/>
            <person name="Lipzen A."/>
            <person name="Mereny Z."/>
            <person name="Hegedus B."/>
            <person name="Baldrian P."/>
            <person name="Stursova M."/>
            <person name="Weitz H."/>
            <person name="Taylor A."/>
            <person name="Grigoriev I.V."/>
            <person name="Nagy L.G."/>
            <person name="Martin F."/>
            <person name="Kauserud H."/>
        </authorList>
    </citation>
    <scope>NUCLEOTIDE SEQUENCE</scope>
    <source>
        <strain evidence="4">CBHHK002</strain>
    </source>
</reference>
<dbReference type="EMBL" id="JARIHO010000004">
    <property type="protein sequence ID" value="KAJ7362385.1"/>
    <property type="molecule type" value="Genomic_DNA"/>
</dbReference>
<dbReference type="InterPro" id="IPR036188">
    <property type="entry name" value="FAD/NAD-bd_sf"/>
</dbReference>
<evidence type="ECO:0000256" key="3">
    <source>
        <dbReference type="ARBA" id="ARBA00049364"/>
    </source>
</evidence>
<dbReference type="InterPro" id="IPR050816">
    <property type="entry name" value="Flavin-dep_Halogenase_NPB"/>
</dbReference>
<dbReference type="PANTHER" id="PTHR43747">
    <property type="entry name" value="FAD-BINDING PROTEIN"/>
    <property type="match status" value="1"/>
</dbReference>
<name>A0AAD7F2E7_9AGAR</name>
<dbReference type="GO" id="GO:0044550">
    <property type="term" value="P:secondary metabolite biosynthetic process"/>
    <property type="evidence" value="ECO:0007669"/>
    <property type="project" value="UniProtKB-ARBA"/>
</dbReference>
<keyword evidence="5" id="KW-1185">Reference proteome</keyword>
<evidence type="ECO:0000313" key="4">
    <source>
        <dbReference type="EMBL" id="KAJ7362385.1"/>
    </source>
</evidence>
<comment type="catalytic activity">
    <reaction evidence="3">
        <text>melleolide F + FADH2 + chloride + O2 = 6'-chloromelleolide F + FAD + 2 H2O + H(+)</text>
        <dbReference type="Rhea" id="RHEA:67160"/>
        <dbReference type="ChEBI" id="CHEBI:15377"/>
        <dbReference type="ChEBI" id="CHEBI:15378"/>
        <dbReference type="ChEBI" id="CHEBI:15379"/>
        <dbReference type="ChEBI" id="CHEBI:17996"/>
        <dbReference type="ChEBI" id="CHEBI:57692"/>
        <dbReference type="ChEBI" id="CHEBI:58307"/>
        <dbReference type="ChEBI" id="CHEBI:167712"/>
        <dbReference type="ChEBI" id="CHEBI:167713"/>
    </reaction>
    <physiologicalReaction direction="left-to-right" evidence="3">
        <dbReference type="Rhea" id="RHEA:67161"/>
    </physiologicalReaction>
</comment>
<dbReference type="AlphaFoldDB" id="A0AAD7F2E7"/>
<dbReference type="PANTHER" id="PTHR43747:SF5">
    <property type="entry name" value="FAD-BINDING DOMAIN-CONTAINING PROTEIN"/>
    <property type="match status" value="1"/>
</dbReference>
<dbReference type="Proteomes" id="UP001218218">
    <property type="component" value="Unassembled WGS sequence"/>
</dbReference>
<gene>
    <name evidence="4" type="ORF">DFH08DRAFT_799423</name>
</gene>
<evidence type="ECO:0000256" key="2">
    <source>
        <dbReference type="ARBA" id="ARBA00023002"/>
    </source>
</evidence>
<evidence type="ECO:0000256" key="1">
    <source>
        <dbReference type="ARBA" id="ARBA00005706"/>
    </source>
</evidence>
<comment type="caution">
    <text evidence="4">The sequence shown here is derived from an EMBL/GenBank/DDBJ whole genome shotgun (WGS) entry which is preliminary data.</text>
</comment>
<dbReference type="Gene3D" id="3.50.50.60">
    <property type="entry name" value="FAD/NAD(P)-binding domain"/>
    <property type="match status" value="1"/>
</dbReference>
<protein>
    <submittedName>
        <fullName evidence="4">Uncharacterized protein</fullName>
    </submittedName>
</protein>
<keyword evidence="2" id="KW-0560">Oxidoreductase</keyword>
<sequence length="180" mass="20782">MYRVRQLKELTQNAPWFEALTGQDPTDFDETGWMWFIPLHTGVCRFRRCGPFRNLQPDQKAQAADLKEFYLSQLQLTPGLLKLLGNAELHSTFYNQDDVQIDPLFSSGVHLAFTYAISDATTIAASIRGHCTEEEAMKFHNQKVGVSLIHQRAWPPQTFRWRIKLPDWENIQALSRTAET</sequence>
<dbReference type="Gene3D" id="3.30.9.100">
    <property type="match status" value="1"/>
</dbReference>
<evidence type="ECO:0000313" key="5">
    <source>
        <dbReference type="Proteomes" id="UP001218218"/>
    </source>
</evidence>
<proteinExistence type="inferred from homology"/>
<dbReference type="GO" id="GO:0140907">
    <property type="term" value="F:flavin-dependent halogenase activity"/>
    <property type="evidence" value="ECO:0007669"/>
    <property type="project" value="UniProtKB-ARBA"/>
</dbReference>
<comment type="similarity">
    <text evidence="1">Belongs to the flavin-dependent halogenase family.</text>
</comment>
<organism evidence="4 5">
    <name type="scientific">Mycena albidolilacea</name>
    <dbReference type="NCBI Taxonomy" id="1033008"/>
    <lineage>
        <taxon>Eukaryota</taxon>
        <taxon>Fungi</taxon>
        <taxon>Dikarya</taxon>
        <taxon>Basidiomycota</taxon>
        <taxon>Agaricomycotina</taxon>
        <taxon>Agaricomycetes</taxon>
        <taxon>Agaricomycetidae</taxon>
        <taxon>Agaricales</taxon>
        <taxon>Marasmiineae</taxon>
        <taxon>Mycenaceae</taxon>
        <taxon>Mycena</taxon>
    </lineage>
</organism>